<comment type="caution">
    <text evidence="10">The sequence shown here is derived from an EMBL/GenBank/DDBJ whole genome shotgun (WGS) entry which is preliminary data.</text>
</comment>
<dbReference type="InterPro" id="IPR001356">
    <property type="entry name" value="HD"/>
</dbReference>
<sequence length="513" mass="57632">MNPYYPTSQYAEYVSSHLPNRGSPLINEILFPKCTQTAGLVPRFTAGQNCSWSDLFNQLSSMHPYLQNSIVNHMLTFYATPHSEVVQKCEITSTECQQRKGSAAHSLPLAHNESSLRSTKEASTYAVGDKLTSSGEFRHHPATASPTSMQGAVDIFSLPYQEDRKLSAEPIKGTTLNSFQKHSISESSYKRRSADRSCTEDERADLLKRYRTSYSQQQLRILEQTYQAERYISRPQRSKLAQDLKLPENTIKVWFQNRRMKEKRQSLMLPTLAGKDPYLRETLLRVTQMYYATRYGVPTDNSSSPGPEGMHTTNSRSPEPSPYFTENKPKNIDASSDLSNGEFSEQLTSVVGCTTVQTEKATADHAAKCSTVVWCKLSEQASPSSSFTPLRSNQLVCENENENPEATHNQALQNTEHLLKRFYSLPTPVAKDETHTVTASLRSVTKYFCGPRWTEQYSPVHSFSPTNRQSRTNEDASQVNSLSTESVSDRGVPPLYNSFHSTSMDSASADQCI</sequence>
<dbReference type="PROSITE" id="PS00027">
    <property type="entry name" value="HOMEOBOX_1"/>
    <property type="match status" value="1"/>
</dbReference>
<dbReference type="CDD" id="cd00086">
    <property type="entry name" value="homeodomain"/>
    <property type="match status" value="1"/>
</dbReference>
<comment type="similarity">
    <text evidence="6">Belongs to the even-skipped homeobox family.</text>
</comment>
<keyword evidence="3 7" id="KW-0238">DNA-binding</keyword>
<feature type="region of interest" description="Disordered" evidence="9">
    <location>
        <begin position="459"/>
        <end position="513"/>
    </location>
</feature>
<protein>
    <submittedName>
        <fullName evidence="10">Homeobox protein XHOX-3</fullName>
    </submittedName>
</protein>
<accession>A0A419PHD9</accession>
<dbReference type="PROSITE" id="PS50071">
    <property type="entry name" value="HOMEOBOX_2"/>
    <property type="match status" value="1"/>
</dbReference>
<gene>
    <name evidence="10" type="ORF">CSKR_101737</name>
</gene>
<feature type="compositionally biased region" description="Polar residues" evidence="9">
    <location>
        <begin position="299"/>
        <end position="318"/>
    </location>
</feature>
<dbReference type="PANTHER" id="PTHR46294:SF4">
    <property type="entry name" value="SEGMENTATION PROTEIN EVEN-SKIPPED"/>
    <property type="match status" value="1"/>
</dbReference>
<keyword evidence="5 7" id="KW-0539">Nucleus</keyword>
<evidence type="ECO:0000256" key="6">
    <source>
        <dbReference type="ARBA" id="ARBA00038449"/>
    </source>
</evidence>
<dbReference type="SMART" id="SM00389">
    <property type="entry name" value="HOX"/>
    <property type="match status" value="1"/>
</dbReference>
<evidence type="ECO:0000313" key="11">
    <source>
        <dbReference type="Proteomes" id="UP000286415"/>
    </source>
</evidence>
<dbReference type="InterPro" id="IPR052002">
    <property type="entry name" value="Even-skipped_HD"/>
</dbReference>
<dbReference type="GO" id="GO:0000981">
    <property type="term" value="F:DNA-binding transcription factor activity, RNA polymerase II-specific"/>
    <property type="evidence" value="ECO:0007669"/>
    <property type="project" value="InterPro"/>
</dbReference>
<dbReference type="AlphaFoldDB" id="A0A419PHD9"/>
<dbReference type="STRING" id="79923.A0A419PHD9"/>
<dbReference type="GO" id="GO:0000978">
    <property type="term" value="F:RNA polymerase II cis-regulatory region sequence-specific DNA binding"/>
    <property type="evidence" value="ECO:0007669"/>
    <property type="project" value="TreeGrafter"/>
</dbReference>
<dbReference type="OrthoDB" id="6159439at2759"/>
<feature type="region of interest" description="Disordered" evidence="9">
    <location>
        <begin position="102"/>
        <end position="123"/>
    </location>
</feature>
<evidence type="ECO:0000256" key="7">
    <source>
        <dbReference type="PROSITE-ProRule" id="PRU00108"/>
    </source>
</evidence>
<evidence type="ECO:0000256" key="9">
    <source>
        <dbReference type="SAM" id="MobiDB-lite"/>
    </source>
</evidence>
<reference evidence="10 11" key="1">
    <citation type="journal article" date="2018" name="Biotechnol. Adv.">
        <title>Improved genomic resources and new bioinformatic workflow for the carcinogenic parasite Clonorchis sinensis: Biotechnological implications.</title>
        <authorList>
            <person name="Wang D."/>
            <person name="Korhonen P.K."/>
            <person name="Gasser R.B."/>
            <person name="Young N.D."/>
        </authorList>
    </citation>
    <scope>NUCLEOTIDE SEQUENCE [LARGE SCALE GENOMIC DNA]</scope>
    <source>
        <strain evidence="10">Cs-k2</strain>
    </source>
</reference>
<dbReference type="GO" id="GO:0005634">
    <property type="term" value="C:nucleus"/>
    <property type="evidence" value="ECO:0007669"/>
    <property type="project" value="UniProtKB-SubCell"/>
</dbReference>
<feature type="compositionally biased region" description="Polar residues" evidence="9">
    <location>
        <begin position="498"/>
        <end position="513"/>
    </location>
</feature>
<feature type="region of interest" description="Disordered" evidence="9">
    <location>
        <begin position="297"/>
        <end position="341"/>
    </location>
</feature>
<evidence type="ECO:0000256" key="8">
    <source>
        <dbReference type="RuleBase" id="RU000682"/>
    </source>
</evidence>
<dbReference type="InParanoid" id="A0A419PHD9"/>
<feature type="compositionally biased region" description="Polar residues" evidence="9">
    <location>
        <begin position="459"/>
        <end position="486"/>
    </location>
</feature>
<dbReference type="Gene3D" id="1.10.10.60">
    <property type="entry name" value="Homeodomain-like"/>
    <property type="match status" value="1"/>
</dbReference>
<evidence type="ECO:0000256" key="4">
    <source>
        <dbReference type="ARBA" id="ARBA00023155"/>
    </source>
</evidence>
<comment type="subcellular location">
    <subcellularLocation>
        <location evidence="1 7 8">Nucleus</location>
    </subcellularLocation>
</comment>
<evidence type="ECO:0000256" key="3">
    <source>
        <dbReference type="ARBA" id="ARBA00023125"/>
    </source>
</evidence>
<evidence type="ECO:0000256" key="5">
    <source>
        <dbReference type="ARBA" id="ARBA00023242"/>
    </source>
</evidence>
<keyword evidence="2" id="KW-0217">Developmental protein</keyword>
<dbReference type="InterPro" id="IPR009057">
    <property type="entry name" value="Homeodomain-like_sf"/>
</dbReference>
<evidence type="ECO:0000256" key="2">
    <source>
        <dbReference type="ARBA" id="ARBA00022473"/>
    </source>
</evidence>
<proteinExistence type="inferred from homology"/>
<name>A0A419PHD9_CLOSI</name>
<dbReference type="Proteomes" id="UP000286415">
    <property type="component" value="Unassembled WGS sequence"/>
</dbReference>
<evidence type="ECO:0000256" key="1">
    <source>
        <dbReference type="ARBA" id="ARBA00004123"/>
    </source>
</evidence>
<dbReference type="EMBL" id="NIRI02000042">
    <property type="protein sequence ID" value="KAG5450574.1"/>
    <property type="molecule type" value="Genomic_DNA"/>
</dbReference>
<organism evidence="10 11">
    <name type="scientific">Clonorchis sinensis</name>
    <name type="common">Chinese liver fluke</name>
    <dbReference type="NCBI Taxonomy" id="79923"/>
    <lineage>
        <taxon>Eukaryota</taxon>
        <taxon>Metazoa</taxon>
        <taxon>Spiralia</taxon>
        <taxon>Lophotrochozoa</taxon>
        <taxon>Platyhelminthes</taxon>
        <taxon>Trematoda</taxon>
        <taxon>Digenea</taxon>
        <taxon>Opisthorchiida</taxon>
        <taxon>Opisthorchiata</taxon>
        <taxon>Opisthorchiidae</taxon>
        <taxon>Clonorchis</taxon>
    </lineage>
</organism>
<dbReference type="Pfam" id="PF00046">
    <property type="entry name" value="Homeodomain"/>
    <property type="match status" value="1"/>
</dbReference>
<dbReference type="PANTHER" id="PTHR46294">
    <property type="entry name" value="SEGMENTATION PROTEIN EVEN-SKIPPED"/>
    <property type="match status" value="1"/>
</dbReference>
<keyword evidence="11" id="KW-1185">Reference proteome</keyword>
<evidence type="ECO:0000313" key="10">
    <source>
        <dbReference type="EMBL" id="KAG5450574.1"/>
    </source>
</evidence>
<reference evidence="10 11" key="2">
    <citation type="journal article" date="2021" name="Genomics">
        <title>High-quality reference genome for Clonorchis sinensis.</title>
        <authorList>
            <person name="Young N.D."/>
            <person name="Stroehlein A.J."/>
            <person name="Kinkar L."/>
            <person name="Wang T."/>
            <person name="Sohn W.M."/>
            <person name="Chang B.C.H."/>
            <person name="Kaur P."/>
            <person name="Weisz D."/>
            <person name="Dudchenko O."/>
            <person name="Aiden E.L."/>
            <person name="Korhonen P.K."/>
            <person name="Gasser R.B."/>
        </authorList>
    </citation>
    <scope>NUCLEOTIDE SEQUENCE [LARGE SCALE GENOMIC DNA]</scope>
    <source>
        <strain evidence="10">Cs-k2</strain>
    </source>
</reference>
<keyword evidence="4 7" id="KW-0371">Homeobox</keyword>
<dbReference type="SUPFAM" id="SSF46689">
    <property type="entry name" value="Homeodomain-like"/>
    <property type="match status" value="1"/>
</dbReference>
<feature type="DNA-binding region" description="Homeobox" evidence="7">
    <location>
        <begin position="207"/>
        <end position="266"/>
    </location>
</feature>
<dbReference type="InterPro" id="IPR017970">
    <property type="entry name" value="Homeobox_CS"/>
</dbReference>